<gene>
    <name evidence="1" type="ordered locus">NATL1_00741</name>
</gene>
<dbReference type="KEGG" id="pme:NATL1_00741"/>
<evidence type="ECO:0000313" key="1">
    <source>
        <dbReference type="EMBL" id="ABM74638.1"/>
    </source>
</evidence>
<evidence type="ECO:0000313" key="2">
    <source>
        <dbReference type="Proteomes" id="UP000002592"/>
    </source>
</evidence>
<dbReference type="EMBL" id="CP000553">
    <property type="protein sequence ID" value="ABM74638.1"/>
    <property type="molecule type" value="Genomic_DNA"/>
</dbReference>
<name>A2BZH8_PROM1</name>
<dbReference type="AlphaFoldDB" id="A2BZH8"/>
<sequence>MKVLPNDMGKAKERIKHGFVQACRGDPLARLADERKFI</sequence>
<accession>A2BZH8</accession>
<reference evidence="2" key="1">
    <citation type="journal article" date="2007" name="PLoS Genet.">
        <title>Patterns and implications of gene gain and loss in the evolution of Prochlorococcus.</title>
        <authorList>
            <person name="Kettler G.C."/>
            <person name="Martiny A.C."/>
            <person name="Huang K."/>
            <person name="Zucker J."/>
            <person name="Coleman M.L."/>
            <person name="Rodrigue S."/>
            <person name="Chen F."/>
            <person name="Lapidus A."/>
            <person name="Ferriera S."/>
            <person name="Johnson J."/>
            <person name="Steglich C."/>
            <person name="Church G.M."/>
            <person name="Richardson P."/>
            <person name="Chisholm S.W."/>
        </authorList>
    </citation>
    <scope>NUCLEOTIDE SEQUENCE [LARGE SCALE GENOMIC DNA]</scope>
    <source>
        <strain evidence="2">NATL1A</strain>
    </source>
</reference>
<protein>
    <submittedName>
        <fullName evidence="1">Uncharacterized protein</fullName>
    </submittedName>
</protein>
<dbReference type="Proteomes" id="UP000002592">
    <property type="component" value="Chromosome"/>
</dbReference>
<organism evidence="1 2">
    <name type="scientific">Prochlorococcus marinus (strain NATL1A)</name>
    <dbReference type="NCBI Taxonomy" id="167555"/>
    <lineage>
        <taxon>Bacteria</taxon>
        <taxon>Bacillati</taxon>
        <taxon>Cyanobacteriota</taxon>
        <taxon>Cyanophyceae</taxon>
        <taxon>Synechococcales</taxon>
        <taxon>Prochlorococcaceae</taxon>
        <taxon>Prochlorococcus</taxon>
    </lineage>
</organism>
<proteinExistence type="predicted"/>
<dbReference type="HOGENOM" id="CLU_3331537_0_0_3"/>